<evidence type="ECO:0000313" key="4">
    <source>
        <dbReference type="Ensembl" id="ENSCPOP00000010526.3"/>
    </source>
</evidence>
<dbReference type="Bgee" id="ENSCPOG00000011703">
    <property type="expression patterns" value="Expressed in testis and 4 other cell types or tissues"/>
</dbReference>
<dbReference type="VEuPathDB" id="HostDB:ENSCPOG00000011703"/>
<organism evidence="4 5">
    <name type="scientific">Cavia porcellus</name>
    <name type="common">Guinea pig</name>
    <dbReference type="NCBI Taxonomy" id="10141"/>
    <lineage>
        <taxon>Eukaryota</taxon>
        <taxon>Metazoa</taxon>
        <taxon>Chordata</taxon>
        <taxon>Craniata</taxon>
        <taxon>Vertebrata</taxon>
        <taxon>Euteleostomi</taxon>
        <taxon>Mammalia</taxon>
        <taxon>Eutheria</taxon>
        <taxon>Euarchontoglires</taxon>
        <taxon>Glires</taxon>
        <taxon>Rodentia</taxon>
        <taxon>Hystricomorpha</taxon>
        <taxon>Caviidae</taxon>
        <taxon>Cavia</taxon>
    </lineage>
</organism>
<dbReference type="PANTHER" id="PTHR47745">
    <property type="entry name" value="IZUMO SPERM-EGG FUSION PROTEIN 2"/>
    <property type="match status" value="1"/>
</dbReference>
<dbReference type="HOGENOM" id="CLU_104457_0_0_1"/>
<dbReference type="STRING" id="10141.ENSCPOP00000010526"/>
<dbReference type="PANTHER" id="PTHR47745:SF1">
    <property type="entry name" value="IZUMO SPERM-EGG FUSION PROTEIN 2"/>
    <property type="match status" value="1"/>
</dbReference>
<dbReference type="InParanoid" id="H0VJT4"/>
<proteinExistence type="inferred from homology"/>
<dbReference type="GeneTree" id="ENSGT00390000015068"/>
<dbReference type="Ensembl" id="ENSCPOT00000011816.3">
    <property type="protein sequence ID" value="ENSCPOP00000010526.3"/>
    <property type="gene ID" value="ENSCPOG00000011703.4"/>
</dbReference>
<name>H0VJT4_CAVPO</name>
<evidence type="ECO:0000256" key="3">
    <source>
        <dbReference type="SAM" id="SignalP"/>
    </source>
</evidence>
<evidence type="ECO:0000256" key="1">
    <source>
        <dbReference type="ARBA" id="ARBA00009633"/>
    </source>
</evidence>
<comment type="similarity">
    <text evidence="1">Belongs to the Izumo family.</text>
</comment>
<dbReference type="EMBL" id="AAKN02046402">
    <property type="status" value="NOT_ANNOTATED_CDS"/>
    <property type="molecule type" value="Genomic_DNA"/>
</dbReference>
<accession>H0VJT4</accession>
<reference evidence="5" key="1">
    <citation type="journal article" date="2011" name="Nature">
        <title>A high-resolution map of human evolutionary constraint using 29 mammals.</title>
        <authorList>
            <person name="Lindblad-Toh K."/>
            <person name="Garber M."/>
            <person name="Zuk O."/>
            <person name="Lin M.F."/>
            <person name="Parker B.J."/>
            <person name="Washietl S."/>
            <person name="Kheradpour P."/>
            <person name="Ernst J."/>
            <person name="Jordan G."/>
            <person name="Mauceli E."/>
            <person name="Ward L.D."/>
            <person name="Lowe C.B."/>
            <person name="Holloway A.K."/>
            <person name="Clamp M."/>
            <person name="Gnerre S."/>
            <person name="Alfoldi J."/>
            <person name="Beal K."/>
            <person name="Chang J."/>
            <person name="Clawson H."/>
            <person name="Cuff J."/>
            <person name="Di Palma F."/>
            <person name="Fitzgerald S."/>
            <person name="Flicek P."/>
            <person name="Guttman M."/>
            <person name="Hubisz M.J."/>
            <person name="Jaffe D.B."/>
            <person name="Jungreis I."/>
            <person name="Kent W.J."/>
            <person name="Kostka D."/>
            <person name="Lara M."/>
            <person name="Martins A.L."/>
            <person name="Massingham T."/>
            <person name="Moltke I."/>
            <person name="Raney B.J."/>
            <person name="Rasmussen M.D."/>
            <person name="Robinson J."/>
            <person name="Stark A."/>
            <person name="Vilella A.J."/>
            <person name="Wen J."/>
            <person name="Xie X."/>
            <person name="Zody M.C."/>
            <person name="Baldwin J."/>
            <person name="Bloom T."/>
            <person name="Chin C.W."/>
            <person name="Heiman D."/>
            <person name="Nicol R."/>
            <person name="Nusbaum C."/>
            <person name="Young S."/>
            <person name="Wilkinson J."/>
            <person name="Worley K.C."/>
            <person name="Kovar C.L."/>
            <person name="Muzny D.M."/>
            <person name="Gibbs R.A."/>
            <person name="Cree A."/>
            <person name="Dihn H.H."/>
            <person name="Fowler G."/>
            <person name="Jhangiani S."/>
            <person name="Joshi V."/>
            <person name="Lee S."/>
            <person name="Lewis L.R."/>
            <person name="Nazareth L.V."/>
            <person name="Okwuonu G."/>
            <person name="Santibanez J."/>
            <person name="Warren W.C."/>
            <person name="Mardis E.R."/>
            <person name="Weinstock G.M."/>
            <person name="Wilson R.K."/>
            <person name="Delehaunty K."/>
            <person name="Dooling D."/>
            <person name="Fronik C."/>
            <person name="Fulton L."/>
            <person name="Fulton B."/>
            <person name="Graves T."/>
            <person name="Minx P."/>
            <person name="Sodergren E."/>
            <person name="Birney E."/>
            <person name="Margulies E.H."/>
            <person name="Herrero J."/>
            <person name="Green E.D."/>
            <person name="Haussler D."/>
            <person name="Siepel A."/>
            <person name="Goldman N."/>
            <person name="Pollard K.S."/>
            <person name="Pedersen J.S."/>
            <person name="Lander E.S."/>
            <person name="Kellis M."/>
        </authorList>
    </citation>
    <scope>NUCLEOTIDE SEQUENCE [LARGE SCALE GENOMIC DNA]</scope>
    <source>
        <strain evidence="5">2N</strain>
    </source>
</reference>
<sequence>MALTLAALLLWGLSGPGGWGCLQCDHLVLAALAELRAVLVPSHFHSPQLQARAQDLLLGMQGPFFRDYALGAFVGMAEVEQLEDVASFLHNQTQLLRDSDLTEGPLLEELVNFREEVIKEFKEVLRAYELKGTAQISKGHRPPLPFPTDAFLPFPLPDSSLAPSAFTYRKNRKLLLH</sequence>
<dbReference type="AlphaFoldDB" id="H0VJT4"/>
<feature type="chain" id="PRO_5012316626" description="IZUMO family member 4" evidence="3">
    <location>
        <begin position="21"/>
        <end position="177"/>
    </location>
</feature>
<evidence type="ECO:0000313" key="5">
    <source>
        <dbReference type="Proteomes" id="UP000005447"/>
    </source>
</evidence>
<feature type="signal peptide" evidence="3">
    <location>
        <begin position="1"/>
        <end position="20"/>
    </location>
</feature>
<evidence type="ECO:0000256" key="2">
    <source>
        <dbReference type="ARBA" id="ARBA00022729"/>
    </source>
</evidence>
<dbReference type="InterPro" id="IPR042920">
    <property type="entry name" value="IZUMO2"/>
</dbReference>
<dbReference type="Proteomes" id="UP000005447">
    <property type="component" value="Unassembled WGS sequence"/>
</dbReference>
<protein>
    <recommendedName>
        <fullName evidence="6">IZUMO family member 4</fullName>
    </recommendedName>
</protein>
<keyword evidence="5" id="KW-1185">Reference proteome</keyword>
<dbReference type="Pfam" id="PF15005">
    <property type="entry name" value="IZUMO"/>
    <property type="match status" value="1"/>
</dbReference>
<keyword evidence="2 3" id="KW-0732">Signal</keyword>
<gene>
    <name evidence="4" type="primary">Izumo2</name>
</gene>
<evidence type="ECO:0008006" key="6">
    <source>
        <dbReference type="Google" id="ProtNLM"/>
    </source>
</evidence>
<dbReference type="OMA" id="GMQGPFF"/>
<reference evidence="4" key="2">
    <citation type="submission" date="2025-08" db="UniProtKB">
        <authorList>
            <consortium name="Ensembl"/>
        </authorList>
    </citation>
    <scope>IDENTIFICATION</scope>
    <source>
        <strain evidence="4">2N</strain>
    </source>
</reference>
<reference evidence="4" key="3">
    <citation type="submission" date="2025-09" db="UniProtKB">
        <authorList>
            <consortium name="Ensembl"/>
        </authorList>
    </citation>
    <scope>IDENTIFICATION</scope>
    <source>
        <strain evidence="4">2N</strain>
    </source>
</reference>
<dbReference type="InterPro" id="IPR029389">
    <property type="entry name" value="IZUMO"/>
</dbReference>